<feature type="transmembrane region" description="Helical" evidence="1">
    <location>
        <begin position="63"/>
        <end position="80"/>
    </location>
</feature>
<evidence type="ECO:0008006" key="4">
    <source>
        <dbReference type="Google" id="ProtNLM"/>
    </source>
</evidence>
<name>A0ABV5J532_9BACT</name>
<keyword evidence="1" id="KW-0812">Transmembrane</keyword>
<evidence type="ECO:0000313" key="3">
    <source>
        <dbReference type="Proteomes" id="UP001589654"/>
    </source>
</evidence>
<feature type="transmembrane region" description="Helical" evidence="1">
    <location>
        <begin position="36"/>
        <end position="54"/>
    </location>
</feature>
<evidence type="ECO:0000256" key="1">
    <source>
        <dbReference type="SAM" id="Phobius"/>
    </source>
</evidence>
<protein>
    <recommendedName>
        <fullName evidence="4">MerC mercury resistance protein</fullName>
    </recommendedName>
</protein>
<keyword evidence="3" id="KW-1185">Reference proteome</keyword>
<gene>
    <name evidence="2" type="ORF">ACFFUR_08970</name>
</gene>
<dbReference type="Proteomes" id="UP001589654">
    <property type="component" value="Unassembled WGS sequence"/>
</dbReference>
<feature type="transmembrane region" description="Helical" evidence="1">
    <location>
        <begin position="86"/>
        <end position="104"/>
    </location>
</feature>
<keyword evidence="1" id="KW-1133">Transmembrane helix</keyword>
<accession>A0ABV5J532</accession>
<sequence>MKERLNTSLQSISLFGVVGLTAWSVFYGNLPTKELLTYLIIFVLLVEVFSLILISKIYPESHTSFKIGMMAALLVLLGIKRVMPDFFTPLTVTAFVINFFYNFYTNQKRRTGRFKRKPKKKIKF</sequence>
<feature type="transmembrane region" description="Helical" evidence="1">
    <location>
        <begin position="12"/>
        <end position="30"/>
    </location>
</feature>
<keyword evidence="1" id="KW-0472">Membrane</keyword>
<comment type="caution">
    <text evidence="2">The sequence shown here is derived from an EMBL/GenBank/DDBJ whole genome shotgun (WGS) entry which is preliminary data.</text>
</comment>
<reference evidence="2 3" key="1">
    <citation type="submission" date="2024-09" db="EMBL/GenBank/DDBJ databases">
        <authorList>
            <person name="Sun Q."/>
            <person name="Mori K."/>
        </authorList>
    </citation>
    <scope>NUCLEOTIDE SEQUENCE [LARGE SCALE GENOMIC DNA]</scope>
    <source>
        <strain evidence="2 3">CECT 7682</strain>
    </source>
</reference>
<dbReference type="EMBL" id="JBHMEW010000056">
    <property type="protein sequence ID" value="MFB9211937.1"/>
    <property type="molecule type" value="Genomic_DNA"/>
</dbReference>
<evidence type="ECO:0000313" key="2">
    <source>
        <dbReference type="EMBL" id="MFB9211937.1"/>
    </source>
</evidence>
<organism evidence="2 3">
    <name type="scientific">Echinicola jeungdonensis</name>
    <dbReference type="NCBI Taxonomy" id="709343"/>
    <lineage>
        <taxon>Bacteria</taxon>
        <taxon>Pseudomonadati</taxon>
        <taxon>Bacteroidota</taxon>
        <taxon>Cytophagia</taxon>
        <taxon>Cytophagales</taxon>
        <taxon>Cyclobacteriaceae</taxon>
        <taxon>Echinicola</taxon>
    </lineage>
</organism>
<dbReference type="RefSeq" id="WP_290247019.1">
    <property type="nucleotide sequence ID" value="NZ_JAUFQT010000001.1"/>
</dbReference>
<proteinExistence type="predicted"/>